<keyword evidence="4" id="KW-0812">Transmembrane</keyword>
<keyword evidence="4" id="KW-1133">Transmembrane helix</keyword>
<evidence type="ECO:0000313" key="6">
    <source>
        <dbReference type="EMBL" id="GAA0772003.1"/>
    </source>
</evidence>
<keyword evidence="7" id="KW-1185">Reference proteome</keyword>
<organism evidence="6 7">
    <name type="scientific">Clostridium subterminale</name>
    <dbReference type="NCBI Taxonomy" id="1550"/>
    <lineage>
        <taxon>Bacteria</taxon>
        <taxon>Bacillati</taxon>
        <taxon>Bacillota</taxon>
        <taxon>Clostridia</taxon>
        <taxon>Eubacteriales</taxon>
        <taxon>Clostridiaceae</taxon>
        <taxon>Clostridium</taxon>
    </lineage>
</organism>
<keyword evidence="2" id="KW-0645">Protease</keyword>
<keyword evidence="4" id="KW-0472">Membrane</keyword>
<dbReference type="InterPro" id="IPR036034">
    <property type="entry name" value="PDZ_sf"/>
</dbReference>
<evidence type="ECO:0000256" key="4">
    <source>
        <dbReference type="SAM" id="Phobius"/>
    </source>
</evidence>
<dbReference type="Proteomes" id="UP001501047">
    <property type="component" value="Unassembled WGS sequence"/>
</dbReference>
<dbReference type="InterPro" id="IPR001940">
    <property type="entry name" value="Peptidase_S1C"/>
</dbReference>
<evidence type="ECO:0000256" key="3">
    <source>
        <dbReference type="ARBA" id="ARBA00022801"/>
    </source>
</evidence>
<dbReference type="PRINTS" id="PR00834">
    <property type="entry name" value="PROTEASES2C"/>
</dbReference>
<evidence type="ECO:0000259" key="5">
    <source>
        <dbReference type="SMART" id="SM00228"/>
    </source>
</evidence>
<dbReference type="InterPro" id="IPR009003">
    <property type="entry name" value="Peptidase_S1_PA"/>
</dbReference>
<dbReference type="InterPro" id="IPR001478">
    <property type="entry name" value="PDZ"/>
</dbReference>
<reference evidence="7" key="1">
    <citation type="journal article" date="2019" name="Int. J. Syst. Evol. Microbiol.">
        <title>The Global Catalogue of Microorganisms (GCM) 10K type strain sequencing project: providing services to taxonomists for standard genome sequencing and annotation.</title>
        <authorList>
            <consortium name="The Broad Institute Genomics Platform"/>
            <consortium name="The Broad Institute Genome Sequencing Center for Infectious Disease"/>
            <person name="Wu L."/>
            <person name="Ma J."/>
        </authorList>
    </citation>
    <scope>NUCLEOTIDE SEQUENCE [LARGE SCALE GENOMIC DNA]</scope>
    <source>
        <strain evidence="7">JCM 1417</strain>
    </source>
</reference>
<name>A0ABP3VYL1_CLOSU</name>
<evidence type="ECO:0000256" key="1">
    <source>
        <dbReference type="ARBA" id="ARBA00010541"/>
    </source>
</evidence>
<dbReference type="Gene3D" id="2.40.10.10">
    <property type="entry name" value="Trypsin-like serine proteases"/>
    <property type="match status" value="2"/>
</dbReference>
<dbReference type="Pfam" id="PF13365">
    <property type="entry name" value="Trypsin_2"/>
    <property type="match status" value="1"/>
</dbReference>
<accession>A0ABP3VYL1</accession>
<proteinExistence type="inferred from homology"/>
<dbReference type="InterPro" id="IPR043504">
    <property type="entry name" value="Peptidase_S1_PA_chymotrypsin"/>
</dbReference>
<gene>
    <name evidence="6" type="ORF">GCM10008908_17380</name>
</gene>
<dbReference type="SUPFAM" id="SSF50494">
    <property type="entry name" value="Trypsin-like serine proteases"/>
    <property type="match status" value="1"/>
</dbReference>
<dbReference type="SMART" id="SM00228">
    <property type="entry name" value="PDZ"/>
    <property type="match status" value="1"/>
</dbReference>
<feature type="domain" description="PDZ" evidence="5">
    <location>
        <begin position="289"/>
        <end position="366"/>
    </location>
</feature>
<dbReference type="SUPFAM" id="SSF50156">
    <property type="entry name" value="PDZ domain-like"/>
    <property type="match status" value="1"/>
</dbReference>
<comment type="similarity">
    <text evidence="1">Belongs to the peptidase S1C family.</text>
</comment>
<evidence type="ECO:0000313" key="7">
    <source>
        <dbReference type="Proteomes" id="UP001501047"/>
    </source>
</evidence>
<dbReference type="PANTHER" id="PTHR22939:SF129">
    <property type="entry name" value="SERINE PROTEASE HTRA2, MITOCHONDRIAL"/>
    <property type="match status" value="1"/>
</dbReference>
<feature type="transmembrane region" description="Helical" evidence="4">
    <location>
        <begin position="28"/>
        <end position="50"/>
    </location>
</feature>
<evidence type="ECO:0000256" key="2">
    <source>
        <dbReference type="ARBA" id="ARBA00022670"/>
    </source>
</evidence>
<dbReference type="Pfam" id="PF13180">
    <property type="entry name" value="PDZ_2"/>
    <property type="match status" value="1"/>
</dbReference>
<dbReference type="EMBL" id="BAAACI010000005">
    <property type="protein sequence ID" value="GAA0772003.1"/>
    <property type="molecule type" value="Genomic_DNA"/>
</dbReference>
<protein>
    <submittedName>
        <fullName evidence="6">Trypsin-like peptidase domain-containing protein</fullName>
    </submittedName>
</protein>
<dbReference type="Gene3D" id="2.30.42.10">
    <property type="match status" value="1"/>
</dbReference>
<dbReference type="PANTHER" id="PTHR22939">
    <property type="entry name" value="SERINE PROTEASE FAMILY S1C HTRA-RELATED"/>
    <property type="match status" value="1"/>
</dbReference>
<sequence length="377" mass="41698">MSNFNDEYKDVKARITFNKIKKKRRGKIVVITIFCLFIASLGGAVTALVMNTEKENYYVQGNDDDKDTEVNTTNSKFQSAAERVSQSVVSVIKVITDDKCTKETNVGVGIVIENGQYVITSYLGIEDATSVKVKLHNDIVYNASIVGFDSIYDIAMIKINGESLKPMTIAKNSTKVEKGDKVISVGNPLGKSFNENIEVSTVLNTRENIVFKNRETKVSESLRMIKTSVVPKFINTGAALCNLDGELIGVNNTSMTYHNEFLKNSFYISAEDLEPIAYGILDKQDSLINHMGVYGEEAISQSENGIDGVYAKEVTRNGLAYEAGIRPTDIIIEVNGVKVNTVSDINSIMSKFKNGDTIKYTVFKNGDYVDFEIKIPE</sequence>
<dbReference type="RefSeq" id="WP_343825606.1">
    <property type="nucleotide sequence ID" value="NZ_BAAACI010000005.1"/>
</dbReference>
<comment type="caution">
    <text evidence="6">The sequence shown here is derived from an EMBL/GenBank/DDBJ whole genome shotgun (WGS) entry which is preliminary data.</text>
</comment>
<keyword evidence="3" id="KW-0378">Hydrolase</keyword>